<reference evidence="2 3" key="1">
    <citation type="submission" date="2020-07" db="EMBL/GenBank/DDBJ databases">
        <title>Endozoicomonas sp. nov., isolated from sediment.</title>
        <authorList>
            <person name="Gu T."/>
        </authorList>
    </citation>
    <scope>NUCLEOTIDE SEQUENCE [LARGE SCALE GENOMIC DNA]</scope>
    <source>
        <strain evidence="2 3">SM1973</strain>
    </source>
</reference>
<organism evidence="2 3">
    <name type="scientific">Spartinivicinus marinus</name>
    <dbReference type="NCBI Taxonomy" id="2994442"/>
    <lineage>
        <taxon>Bacteria</taxon>
        <taxon>Pseudomonadati</taxon>
        <taxon>Pseudomonadota</taxon>
        <taxon>Gammaproteobacteria</taxon>
        <taxon>Oceanospirillales</taxon>
        <taxon>Zooshikellaceae</taxon>
        <taxon>Spartinivicinus</taxon>
    </lineage>
</organism>
<dbReference type="RefSeq" id="WP_180571567.1">
    <property type="nucleotide sequence ID" value="NZ_JACCKB010000104.1"/>
</dbReference>
<keyword evidence="1" id="KW-0732">Signal</keyword>
<dbReference type="Proteomes" id="UP000569732">
    <property type="component" value="Unassembled WGS sequence"/>
</dbReference>
<keyword evidence="3" id="KW-1185">Reference proteome</keyword>
<dbReference type="AlphaFoldDB" id="A0A853I8D9"/>
<feature type="chain" id="PRO_5032951787" evidence="1">
    <location>
        <begin position="19"/>
        <end position="134"/>
    </location>
</feature>
<gene>
    <name evidence="2" type="ORF">H0A36_26570</name>
</gene>
<comment type="caution">
    <text evidence="2">The sequence shown here is derived from an EMBL/GenBank/DDBJ whole genome shotgun (WGS) entry which is preliminary data.</text>
</comment>
<protein>
    <submittedName>
        <fullName evidence="2">Uncharacterized protein</fullName>
    </submittedName>
</protein>
<proteinExistence type="predicted"/>
<evidence type="ECO:0000256" key="1">
    <source>
        <dbReference type="SAM" id="SignalP"/>
    </source>
</evidence>
<accession>A0A853I8D9</accession>
<feature type="signal peptide" evidence="1">
    <location>
        <begin position="1"/>
        <end position="18"/>
    </location>
</feature>
<dbReference type="EMBL" id="JACCKB010000104">
    <property type="protein sequence ID" value="NYZ69583.1"/>
    <property type="molecule type" value="Genomic_DNA"/>
</dbReference>
<sequence>MKNILATFLLLLSTQVFAGGGSIEVELLSMTETEDAEYTLKYRSIESGETYTVYLSYDKWGYLFDSWYSQDKYASAINLLKKQLKQKAPARFGWFRRCVVDESKNIYRSDALDIFEERNADKRIPVVYAFCEQG</sequence>
<evidence type="ECO:0000313" key="2">
    <source>
        <dbReference type="EMBL" id="NYZ69583.1"/>
    </source>
</evidence>
<evidence type="ECO:0000313" key="3">
    <source>
        <dbReference type="Proteomes" id="UP000569732"/>
    </source>
</evidence>
<name>A0A853I8D9_9GAMM</name>